<dbReference type="PROSITE" id="PS50110">
    <property type="entry name" value="RESPONSE_REGULATORY"/>
    <property type="match status" value="1"/>
</dbReference>
<dbReference type="Gene3D" id="3.40.50.2300">
    <property type="match status" value="1"/>
</dbReference>
<dbReference type="InterPro" id="IPR001789">
    <property type="entry name" value="Sig_transdc_resp-reg_receiver"/>
</dbReference>
<dbReference type="InterPro" id="IPR000792">
    <property type="entry name" value="Tscrpt_reg_LuxR_C"/>
</dbReference>
<evidence type="ECO:0000313" key="7">
    <source>
        <dbReference type="Proteomes" id="UP001500506"/>
    </source>
</evidence>
<protein>
    <submittedName>
        <fullName evidence="6">Response regulator transcription factor</fullName>
    </submittedName>
</protein>
<accession>A0ABN2KW72</accession>
<dbReference type="SMART" id="SM00448">
    <property type="entry name" value="REC"/>
    <property type="match status" value="1"/>
</dbReference>
<dbReference type="SUPFAM" id="SSF52172">
    <property type="entry name" value="CheY-like"/>
    <property type="match status" value="1"/>
</dbReference>
<dbReference type="EMBL" id="BAAANH010000006">
    <property type="protein sequence ID" value="GAA1767801.1"/>
    <property type="molecule type" value="Genomic_DNA"/>
</dbReference>
<dbReference type="InterPro" id="IPR016032">
    <property type="entry name" value="Sig_transdc_resp-reg_C-effctor"/>
</dbReference>
<feature type="modified residue" description="4-aspartylphosphate" evidence="3">
    <location>
        <position position="67"/>
    </location>
</feature>
<evidence type="ECO:0000313" key="6">
    <source>
        <dbReference type="EMBL" id="GAA1767801.1"/>
    </source>
</evidence>
<dbReference type="PROSITE" id="PS50043">
    <property type="entry name" value="HTH_LUXR_2"/>
    <property type="match status" value="1"/>
</dbReference>
<evidence type="ECO:0000259" key="4">
    <source>
        <dbReference type="PROSITE" id="PS50043"/>
    </source>
</evidence>
<dbReference type="InterPro" id="IPR011006">
    <property type="entry name" value="CheY-like_superfamily"/>
</dbReference>
<dbReference type="Gene3D" id="1.10.10.10">
    <property type="entry name" value="Winged helix-like DNA-binding domain superfamily/Winged helix DNA-binding domain"/>
    <property type="match status" value="1"/>
</dbReference>
<name>A0ABN2KW72_9MICO</name>
<feature type="domain" description="Response regulatory" evidence="5">
    <location>
        <begin position="16"/>
        <end position="133"/>
    </location>
</feature>
<dbReference type="CDD" id="cd06170">
    <property type="entry name" value="LuxR_C_like"/>
    <property type="match status" value="1"/>
</dbReference>
<dbReference type="SUPFAM" id="SSF46894">
    <property type="entry name" value="C-terminal effector domain of the bipartite response regulators"/>
    <property type="match status" value="1"/>
</dbReference>
<dbReference type="Proteomes" id="UP001500506">
    <property type="component" value="Unassembled WGS sequence"/>
</dbReference>
<dbReference type="PRINTS" id="PR00038">
    <property type="entry name" value="HTHLUXR"/>
</dbReference>
<keyword evidence="2" id="KW-0238">DNA-binding</keyword>
<dbReference type="CDD" id="cd17535">
    <property type="entry name" value="REC_NarL-like"/>
    <property type="match status" value="1"/>
</dbReference>
<dbReference type="SMART" id="SM00421">
    <property type="entry name" value="HTH_LUXR"/>
    <property type="match status" value="1"/>
</dbReference>
<dbReference type="Pfam" id="PF00072">
    <property type="entry name" value="Response_reg"/>
    <property type="match status" value="1"/>
</dbReference>
<reference evidence="6 7" key="1">
    <citation type="journal article" date="2019" name="Int. J. Syst. Evol. Microbiol.">
        <title>The Global Catalogue of Microorganisms (GCM) 10K type strain sequencing project: providing services to taxonomists for standard genome sequencing and annotation.</title>
        <authorList>
            <consortium name="The Broad Institute Genomics Platform"/>
            <consortium name="The Broad Institute Genome Sequencing Center for Infectious Disease"/>
            <person name="Wu L."/>
            <person name="Ma J."/>
        </authorList>
    </citation>
    <scope>NUCLEOTIDE SEQUENCE [LARGE SCALE GENOMIC DNA]</scope>
    <source>
        <strain evidence="6 7">JCM 14319</strain>
    </source>
</reference>
<keyword evidence="1 3" id="KW-0597">Phosphoprotein</keyword>
<gene>
    <name evidence="6" type="ORF">GCM10009747_30670</name>
</gene>
<dbReference type="InterPro" id="IPR058245">
    <property type="entry name" value="NreC/VraR/RcsB-like_REC"/>
</dbReference>
<organism evidence="6 7">
    <name type="scientific">Agromyces humatus</name>
    <dbReference type="NCBI Taxonomy" id="279573"/>
    <lineage>
        <taxon>Bacteria</taxon>
        <taxon>Bacillati</taxon>
        <taxon>Actinomycetota</taxon>
        <taxon>Actinomycetes</taxon>
        <taxon>Micrococcales</taxon>
        <taxon>Microbacteriaceae</taxon>
        <taxon>Agromyces</taxon>
    </lineage>
</organism>
<evidence type="ECO:0000259" key="5">
    <source>
        <dbReference type="PROSITE" id="PS50110"/>
    </source>
</evidence>
<evidence type="ECO:0000256" key="2">
    <source>
        <dbReference type="ARBA" id="ARBA00023125"/>
    </source>
</evidence>
<feature type="domain" description="HTH luxR-type" evidence="4">
    <location>
        <begin position="157"/>
        <end position="222"/>
    </location>
</feature>
<dbReference type="InterPro" id="IPR036388">
    <property type="entry name" value="WH-like_DNA-bd_sf"/>
</dbReference>
<evidence type="ECO:0000256" key="3">
    <source>
        <dbReference type="PROSITE-ProRule" id="PRU00169"/>
    </source>
</evidence>
<dbReference type="PROSITE" id="PS00622">
    <property type="entry name" value="HTH_LUXR_1"/>
    <property type="match status" value="1"/>
</dbReference>
<proteinExistence type="predicted"/>
<keyword evidence="7" id="KW-1185">Reference proteome</keyword>
<comment type="caution">
    <text evidence="6">The sequence shown here is derived from an EMBL/GenBank/DDBJ whole genome shotgun (WGS) entry which is preliminary data.</text>
</comment>
<dbReference type="InterPro" id="IPR039420">
    <property type="entry name" value="WalR-like"/>
</dbReference>
<dbReference type="PANTHER" id="PTHR43214">
    <property type="entry name" value="TWO-COMPONENT RESPONSE REGULATOR"/>
    <property type="match status" value="1"/>
</dbReference>
<sequence length="223" mass="23778">MRGLTSPKSTSEGPRPVVVVDDHPLIRRAVVAALSQGGLPAFECSIADPDAAAAWIATLRPGSVVLDIDLGSGLEDAGERITPILVAAGWRVIILTGNRDREVLGACLAAGATGWVGKDLPLDEIVELIRRAMAGDEIVSHDERARALAVSREGAAGASRLAMLSRREREVLDKMVEGRSAQEIATDFVVSVHTVRAQIKSVLRKLEVTSQLSAVALLHRQHH</sequence>
<dbReference type="Pfam" id="PF00196">
    <property type="entry name" value="GerE"/>
    <property type="match status" value="1"/>
</dbReference>
<evidence type="ECO:0000256" key="1">
    <source>
        <dbReference type="ARBA" id="ARBA00022553"/>
    </source>
</evidence>
<dbReference type="PANTHER" id="PTHR43214:SF44">
    <property type="entry name" value="TWO-COMPONENT RESPONSE REGULATOR"/>
    <property type="match status" value="1"/>
</dbReference>